<evidence type="ECO:0000313" key="1">
    <source>
        <dbReference type="EMBL" id="MBK1883663.1"/>
    </source>
</evidence>
<proteinExistence type="predicted"/>
<accession>A0A934S8B3</accession>
<organism evidence="1 2">
    <name type="scientific">Luteolibacter pohnpeiensis</name>
    <dbReference type="NCBI Taxonomy" id="454153"/>
    <lineage>
        <taxon>Bacteria</taxon>
        <taxon>Pseudomonadati</taxon>
        <taxon>Verrucomicrobiota</taxon>
        <taxon>Verrucomicrobiia</taxon>
        <taxon>Verrucomicrobiales</taxon>
        <taxon>Verrucomicrobiaceae</taxon>
        <taxon>Luteolibacter</taxon>
    </lineage>
</organism>
<name>A0A934S8B3_9BACT</name>
<dbReference type="EMBL" id="JAENIJ010000025">
    <property type="protein sequence ID" value="MBK1883663.1"/>
    <property type="molecule type" value="Genomic_DNA"/>
</dbReference>
<comment type="caution">
    <text evidence="1">The sequence shown here is derived from an EMBL/GenBank/DDBJ whole genome shotgun (WGS) entry which is preliminary data.</text>
</comment>
<dbReference type="Proteomes" id="UP000603141">
    <property type="component" value="Unassembled WGS sequence"/>
</dbReference>
<dbReference type="AlphaFoldDB" id="A0A934S8B3"/>
<reference evidence="1" key="1">
    <citation type="submission" date="2021-01" db="EMBL/GenBank/DDBJ databases">
        <title>Modified the classification status of verrucomicrobia.</title>
        <authorList>
            <person name="Feng X."/>
        </authorList>
    </citation>
    <scope>NUCLEOTIDE SEQUENCE</scope>
    <source>
        <strain evidence="1">KCTC 22041</strain>
    </source>
</reference>
<gene>
    <name evidence="1" type="ORF">JIN85_14675</name>
</gene>
<sequence>MPNVDFTPVNTGDSLAAMDPGSVRKLWQQGVLVAEQSSDFFQEMESRGNKAIIQVKTDTSKGKGQEITFTNMSGFYDEPHIGEELFSGPDDFEETQISSYSLKVDWARHGYSFSDRTEEVMGMRGEIKSGANVELGKWLGRLKTDQLFGMFQLKLNSSNVLYANGKTLNTLGSADTLVWDEIVTGGQSMKPLGGLPANIAAMGSRAPIWSQNVIATEAALTSLKMDPDYRQVLSQGDNRGKGNTLFAGGYPCIDGHCIVPYNPIDHDGIGAVGSFLNPKAFLGTAVAAGTTAIDITGGGNATDGAKTKKMYFKHFPGFAYRFIGEGTFAPATETRYFLIYNLTGADAGKVGMYSYTTGNNGNKITITGRLGSAASGIRATSLGDVTWDTGVWSGRHTDAHPSGSLIIPCNSKGVPIGDTLILGRQAALRGYGKYRGHRSQQVQEGGFIVQNFITSVFGQKIREDRIGRHPSVIRIRHAITYAGINLPTVA</sequence>
<evidence type="ECO:0000313" key="2">
    <source>
        <dbReference type="Proteomes" id="UP000603141"/>
    </source>
</evidence>
<keyword evidence="2" id="KW-1185">Reference proteome</keyword>
<protein>
    <submittedName>
        <fullName evidence="1">DUF4043 family protein</fullName>
    </submittedName>
</protein>
<dbReference type="RefSeq" id="WP_200272037.1">
    <property type="nucleotide sequence ID" value="NZ_JAENIJ010000025.1"/>
</dbReference>